<proteinExistence type="predicted"/>
<keyword evidence="2" id="KW-1185">Reference proteome</keyword>
<reference evidence="1" key="1">
    <citation type="submission" date="2022-10" db="EMBL/GenBank/DDBJ databases">
        <title>Complete Genome of Trichothecium roseum strain YXFP-22015, a Plant Pathogen Isolated from Citrus.</title>
        <authorList>
            <person name="Wang Y."/>
            <person name="Zhu L."/>
        </authorList>
    </citation>
    <scope>NUCLEOTIDE SEQUENCE</scope>
    <source>
        <strain evidence="1">YXFP-22015</strain>
    </source>
</reference>
<dbReference type="Proteomes" id="UP001163324">
    <property type="component" value="Chromosome 6"/>
</dbReference>
<dbReference type="EMBL" id="CM047945">
    <property type="protein sequence ID" value="KAI9898773.1"/>
    <property type="molecule type" value="Genomic_DNA"/>
</dbReference>
<organism evidence="1 2">
    <name type="scientific">Trichothecium roseum</name>
    <dbReference type="NCBI Taxonomy" id="47278"/>
    <lineage>
        <taxon>Eukaryota</taxon>
        <taxon>Fungi</taxon>
        <taxon>Dikarya</taxon>
        <taxon>Ascomycota</taxon>
        <taxon>Pezizomycotina</taxon>
        <taxon>Sordariomycetes</taxon>
        <taxon>Hypocreomycetidae</taxon>
        <taxon>Hypocreales</taxon>
        <taxon>Hypocreales incertae sedis</taxon>
        <taxon>Trichothecium</taxon>
    </lineage>
</organism>
<protein>
    <submittedName>
        <fullName evidence="1">Uncharacterized protein</fullName>
    </submittedName>
</protein>
<name>A0ACC0UZW2_9HYPO</name>
<sequence>MSTNILVTGAAGYIGGSVVASFAAQRDGPLSKATIHAAVRSDEQAESLSALAAVKVLQADLYDGEAMEKYVVENKSTKTSGGSTFDTLTGWPYGDVKDTDAIFKMEKELGEGYAQRKTDVAAVEQSQAHGVKTVIVMPVNIYGRGSGTWNRMSLHIPGYIRAAVKHRRVYKFADSRVSPLVHIDELSDFYVRLASAILRGDGDEAEKTVGVGEDGFVFVQSHRTPWWDILDALAGAMHARGLVDEPRVATWPSPEVMTEALEVPAAYAYSIWNSEAFIQGVKAKRLGWEPTWSTERLLANLDAEIDAALDPDANKTSLIRSIRNK</sequence>
<accession>A0ACC0UZW2</accession>
<evidence type="ECO:0000313" key="1">
    <source>
        <dbReference type="EMBL" id="KAI9898773.1"/>
    </source>
</evidence>
<comment type="caution">
    <text evidence="1">The sequence shown here is derived from an EMBL/GenBank/DDBJ whole genome shotgun (WGS) entry which is preliminary data.</text>
</comment>
<evidence type="ECO:0000313" key="2">
    <source>
        <dbReference type="Proteomes" id="UP001163324"/>
    </source>
</evidence>
<gene>
    <name evidence="1" type="ORF">N3K66_007133</name>
</gene>